<dbReference type="InterPro" id="IPR036849">
    <property type="entry name" value="Enolase-like_C_sf"/>
</dbReference>
<reference evidence="3 4" key="1">
    <citation type="submission" date="2019-01" db="EMBL/GenBank/DDBJ databases">
        <title>Draft genome sequences of the type strains of six Macrococcus species.</title>
        <authorList>
            <person name="Mazhar S."/>
            <person name="Altermann E."/>
            <person name="Hill C."/>
            <person name="Mcauliffe O."/>
        </authorList>
    </citation>
    <scope>NUCLEOTIDE SEQUENCE [LARGE SCALE GENOMIC DNA]</scope>
    <source>
        <strain evidence="3 4">CCM4815</strain>
    </source>
</reference>
<sequence>MKFNNLKCYKFNAPFKTPIQTVKTRLTDRRVLVISLDVDDRTYFAESNAFDTNWYHDETIATVHAAVQHIFSEISETEWHDYAELGTLLASYRSTPHTIALFDYIGWQCTNELNPVTVPLGFTLHQGHTGEFSNRVKVKWNAHIESQVKALRQQYPEIKIAIDANGSLTEADVPILEACMNYEIDYFEEPFSDIRLYSKYHRLPLAIDESASSIEQIIKYYGAGVKTIIAKYSRLGGGYPLLTIKDAIPDIRIIAGGMYEYGLSKYFTAALAEQLGTIPDITPRGFYFDGDYADWNEKIQDGQLTMSFPQVNEQRLIPLNK</sequence>
<dbReference type="SUPFAM" id="SSF51604">
    <property type="entry name" value="Enolase C-terminal domain-like"/>
    <property type="match status" value="1"/>
</dbReference>
<dbReference type="InterPro" id="IPR029017">
    <property type="entry name" value="Enolase-like_N"/>
</dbReference>
<dbReference type="GO" id="GO:0003824">
    <property type="term" value="F:catalytic activity"/>
    <property type="evidence" value="ECO:0007669"/>
    <property type="project" value="UniProtKB-ARBA"/>
</dbReference>
<keyword evidence="1" id="KW-0479">Metal-binding</keyword>
<evidence type="ECO:0000259" key="2">
    <source>
        <dbReference type="Pfam" id="PF13378"/>
    </source>
</evidence>
<dbReference type="PANTHER" id="PTHR48073:SF5">
    <property type="entry name" value="O-SUCCINYLBENZOATE SYNTHASE"/>
    <property type="match status" value="1"/>
</dbReference>
<dbReference type="PANTHER" id="PTHR48073">
    <property type="entry name" value="O-SUCCINYLBENZOATE SYNTHASE-RELATED"/>
    <property type="match status" value="1"/>
</dbReference>
<proteinExistence type="predicted"/>
<evidence type="ECO:0000313" key="3">
    <source>
        <dbReference type="EMBL" id="TDM07493.1"/>
    </source>
</evidence>
<protein>
    <recommendedName>
        <fullName evidence="2">Enolase C-terminal domain-containing protein</fullName>
    </recommendedName>
</protein>
<dbReference type="Proteomes" id="UP000294802">
    <property type="component" value="Unassembled WGS sequence"/>
</dbReference>
<dbReference type="Gene3D" id="3.30.390.10">
    <property type="entry name" value="Enolase-like, N-terminal domain"/>
    <property type="match status" value="1"/>
</dbReference>
<dbReference type="InterPro" id="IPR029065">
    <property type="entry name" value="Enolase_C-like"/>
</dbReference>
<dbReference type="OrthoDB" id="9774531at2"/>
<organism evidence="3 4">
    <name type="scientific">Macrococcus lamae</name>
    <dbReference type="NCBI Taxonomy" id="198484"/>
    <lineage>
        <taxon>Bacteria</taxon>
        <taxon>Bacillati</taxon>
        <taxon>Bacillota</taxon>
        <taxon>Bacilli</taxon>
        <taxon>Bacillales</taxon>
        <taxon>Staphylococcaceae</taxon>
        <taxon>Macrococcus</taxon>
    </lineage>
</organism>
<dbReference type="AlphaFoldDB" id="A0A4R6BTI5"/>
<dbReference type="RefSeq" id="WP_133444284.1">
    <property type="nucleotide sequence ID" value="NZ_SCWB01000014.1"/>
</dbReference>
<comment type="caution">
    <text evidence="3">The sequence shown here is derived from an EMBL/GenBank/DDBJ whole genome shotgun (WGS) entry which is preliminary data.</text>
</comment>
<name>A0A4R6BTI5_9STAP</name>
<dbReference type="EMBL" id="SCWB01000014">
    <property type="protein sequence ID" value="TDM07493.1"/>
    <property type="molecule type" value="Genomic_DNA"/>
</dbReference>
<dbReference type="Gene3D" id="3.20.20.120">
    <property type="entry name" value="Enolase-like C-terminal domain"/>
    <property type="match status" value="1"/>
</dbReference>
<evidence type="ECO:0000256" key="1">
    <source>
        <dbReference type="ARBA" id="ARBA00022723"/>
    </source>
</evidence>
<gene>
    <name evidence="3" type="ORF">ERX29_08645</name>
</gene>
<dbReference type="SUPFAM" id="SSF54826">
    <property type="entry name" value="Enolase N-terminal domain-like"/>
    <property type="match status" value="1"/>
</dbReference>
<accession>A0A4R6BTI5</accession>
<evidence type="ECO:0000313" key="4">
    <source>
        <dbReference type="Proteomes" id="UP000294802"/>
    </source>
</evidence>
<keyword evidence="4" id="KW-1185">Reference proteome</keyword>
<feature type="domain" description="Enolase C-terminal" evidence="2">
    <location>
        <begin position="135"/>
        <end position="246"/>
    </location>
</feature>
<dbReference type="GO" id="GO:0046872">
    <property type="term" value="F:metal ion binding"/>
    <property type="evidence" value="ECO:0007669"/>
    <property type="project" value="UniProtKB-KW"/>
</dbReference>
<dbReference type="Pfam" id="PF13378">
    <property type="entry name" value="MR_MLE_C"/>
    <property type="match status" value="1"/>
</dbReference>